<accession>A0A848NLV1</accession>
<dbReference type="EMBL" id="JABBZE010000923">
    <property type="protein sequence ID" value="NMU93838.1"/>
    <property type="molecule type" value="Genomic_DNA"/>
</dbReference>
<gene>
    <name evidence="1" type="ORF">HGQ98_32010</name>
</gene>
<dbReference type="Proteomes" id="UP000542405">
    <property type="component" value="Unassembled WGS sequence"/>
</dbReference>
<evidence type="ECO:0000313" key="1">
    <source>
        <dbReference type="EMBL" id="NMU93838.1"/>
    </source>
</evidence>
<name>A0A848NLV1_9BURK</name>
<proteinExistence type="predicted"/>
<comment type="caution">
    <text evidence="1">The sequence shown here is derived from an EMBL/GenBank/DDBJ whole genome shotgun (WGS) entry which is preliminary data.</text>
</comment>
<feature type="non-terminal residue" evidence="1">
    <location>
        <position position="70"/>
    </location>
</feature>
<reference evidence="1 2" key="1">
    <citation type="submission" date="2020-04" db="EMBL/GenBank/DDBJ databases">
        <title>Achromobacter ruhlandii genome sequencing and assembly.</title>
        <authorList>
            <person name="Martins R.C.R."/>
            <person name="Perdigao-Neto L.V."/>
            <person name="Levin A.S.S."/>
            <person name="Costa S.F."/>
        </authorList>
    </citation>
    <scope>NUCLEOTIDE SEQUENCE [LARGE SCALE GENOMIC DNA]</scope>
    <source>
        <strain evidence="1 2">9035ralo</strain>
    </source>
</reference>
<evidence type="ECO:0000313" key="2">
    <source>
        <dbReference type="Proteomes" id="UP000542405"/>
    </source>
</evidence>
<protein>
    <submittedName>
        <fullName evidence="1">Adhesin</fullName>
    </submittedName>
</protein>
<organism evidence="1 2">
    <name type="scientific">Achromobacter ruhlandii</name>
    <dbReference type="NCBI Taxonomy" id="72557"/>
    <lineage>
        <taxon>Bacteria</taxon>
        <taxon>Pseudomonadati</taxon>
        <taxon>Pseudomonadota</taxon>
        <taxon>Betaproteobacteria</taxon>
        <taxon>Burkholderiales</taxon>
        <taxon>Alcaligenaceae</taxon>
        <taxon>Achromobacter</taxon>
    </lineage>
</organism>
<sequence>MTAFAGNNLAGALGSGTAPYLATEIKRRIGEDNPAANAMAHAVLGAVTAQLNGQSPLAGGLGAGGGELAA</sequence>
<dbReference type="AlphaFoldDB" id="A0A848NLV1"/>